<evidence type="ECO:0000256" key="2">
    <source>
        <dbReference type="SAM" id="MobiDB-lite"/>
    </source>
</evidence>
<protein>
    <submittedName>
        <fullName evidence="4">MHYT domain-containing protein, NO-binding membrane sensor</fullName>
    </submittedName>
</protein>
<dbReference type="GO" id="GO:0016020">
    <property type="term" value="C:membrane"/>
    <property type="evidence" value="ECO:0007669"/>
    <property type="project" value="UniProtKB-UniRule"/>
</dbReference>
<reference evidence="4 5" key="1">
    <citation type="submission" date="2017-06" db="EMBL/GenBank/DDBJ databases">
        <authorList>
            <person name="Kim H.J."/>
            <person name="Triplett B.A."/>
        </authorList>
    </citation>
    <scope>NUCLEOTIDE SEQUENCE [LARGE SCALE GENOMIC DNA]</scope>
    <source>
        <strain evidence="4 5">CGMCC 4.1858</strain>
    </source>
</reference>
<keyword evidence="1" id="KW-1133">Transmembrane helix</keyword>
<keyword evidence="1" id="KW-0472">Membrane</keyword>
<evidence type="ECO:0000259" key="3">
    <source>
        <dbReference type="PROSITE" id="PS50924"/>
    </source>
</evidence>
<name>A0A239CLW7_9ACTN</name>
<keyword evidence="1" id="KW-0812">Transmembrane</keyword>
<dbReference type="PANTHER" id="PTHR35152:SF1">
    <property type="entry name" value="DOMAIN SIGNALLING PROTEIN, PUTATIVE (AFU_ORTHOLOGUE AFUA_5G11310)-RELATED"/>
    <property type="match status" value="1"/>
</dbReference>
<dbReference type="PANTHER" id="PTHR35152">
    <property type="entry name" value="DOMAIN SIGNALLING PROTEIN, PUTATIVE (AFU_ORTHOLOGUE AFUA_5G11310)-RELATED"/>
    <property type="match status" value="1"/>
</dbReference>
<sequence>MGHQQHLYSHAFYPLLAYVMAAVGSGLGLACAARFHARGLAKGWPWLAAGALTLGSGIWGMHFIAMLGFSVDRVQLRYDVPLTVLSLLVAVVIAGAGMLVAGLRRTWGGLLVGGVGAGIGVAAMHYLGMAALRFPGTFDYTTSLVVLSLVIAVVAATAALWFTLRVTGARATVGASLVMAIAISGMHYTGMSAVTVRSVSGLASEEGVTGLTLVAPLIIGLGIEVLLVLFAVLVNPVVVEGNGTAPREESTSLPYDNRPAREAAQHAAPTSYHVPAPASRFEAFGGDQADPYRDSREYRG</sequence>
<dbReference type="PROSITE" id="PS50924">
    <property type="entry name" value="MHYT"/>
    <property type="match status" value="1"/>
</dbReference>
<accession>A0A239CLW7</accession>
<feature type="compositionally biased region" description="Basic and acidic residues" evidence="2">
    <location>
        <begin position="290"/>
        <end position="300"/>
    </location>
</feature>
<organism evidence="4 5">
    <name type="scientific">Actinacidiphila glaucinigra</name>
    <dbReference type="NCBI Taxonomy" id="235986"/>
    <lineage>
        <taxon>Bacteria</taxon>
        <taxon>Bacillati</taxon>
        <taxon>Actinomycetota</taxon>
        <taxon>Actinomycetes</taxon>
        <taxon>Kitasatosporales</taxon>
        <taxon>Streptomycetaceae</taxon>
        <taxon>Actinacidiphila</taxon>
    </lineage>
</organism>
<feature type="region of interest" description="Disordered" evidence="2">
    <location>
        <begin position="281"/>
        <end position="300"/>
    </location>
</feature>
<feature type="transmembrane region" description="Helical" evidence="1">
    <location>
        <begin position="210"/>
        <end position="234"/>
    </location>
</feature>
<dbReference type="AlphaFoldDB" id="A0A239CLW7"/>
<feature type="transmembrane region" description="Helical" evidence="1">
    <location>
        <begin position="171"/>
        <end position="190"/>
    </location>
</feature>
<keyword evidence="5" id="KW-1185">Reference proteome</keyword>
<evidence type="ECO:0000313" key="5">
    <source>
        <dbReference type="Proteomes" id="UP000198280"/>
    </source>
</evidence>
<evidence type="ECO:0000313" key="4">
    <source>
        <dbReference type="EMBL" id="SNS21236.1"/>
    </source>
</evidence>
<proteinExistence type="predicted"/>
<dbReference type="EMBL" id="FZOF01000004">
    <property type="protein sequence ID" value="SNS21236.1"/>
    <property type="molecule type" value="Genomic_DNA"/>
</dbReference>
<gene>
    <name evidence="4" type="ORF">SAMN05216252_104110</name>
</gene>
<feature type="transmembrane region" description="Helical" evidence="1">
    <location>
        <begin position="110"/>
        <end position="132"/>
    </location>
</feature>
<feature type="domain" description="MHYT" evidence="3">
    <location>
        <begin position="9"/>
        <end position="197"/>
    </location>
</feature>
<evidence type="ECO:0000256" key="1">
    <source>
        <dbReference type="PROSITE-ProRule" id="PRU00244"/>
    </source>
</evidence>
<dbReference type="OrthoDB" id="3763366at2"/>
<feature type="transmembrane region" description="Helical" evidence="1">
    <location>
        <begin position="144"/>
        <end position="164"/>
    </location>
</feature>
<feature type="transmembrane region" description="Helical" evidence="1">
    <location>
        <begin position="12"/>
        <end position="32"/>
    </location>
</feature>
<feature type="transmembrane region" description="Helical" evidence="1">
    <location>
        <begin position="44"/>
        <end position="70"/>
    </location>
</feature>
<feature type="transmembrane region" description="Helical" evidence="1">
    <location>
        <begin position="82"/>
        <end position="103"/>
    </location>
</feature>
<dbReference type="Pfam" id="PF03707">
    <property type="entry name" value="MHYT"/>
    <property type="match status" value="2"/>
</dbReference>
<feature type="region of interest" description="Disordered" evidence="2">
    <location>
        <begin position="243"/>
        <end position="271"/>
    </location>
</feature>
<dbReference type="InterPro" id="IPR005330">
    <property type="entry name" value="MHYT_dom"/>
</dbReference>
<dbReference type="RefSeq" id="WP_089223236.1">
    <property type="nucleotide sequence ID" value="NZ_FZOF01000004.1"/>
</dbReference>
<dbReference type="Proteomes" id="UP000198280">
    <property type="component" value="Unassembled WGS sequence"/>
</dbReference>